<accession>A0ACA9NV88</accession>
<keyword evidence="2" id="KW-1185">Reference proteome</keyword>
<sequence length="319" mass="34309">MTKLAFKPSISIIAFILSAISCTTASFLNKRAFLSNYSPFGVFENANENIASAEAADFNILDISALNAAETAASADNEHATTFLFGKRAFLQNGFQPLIVFENANENIASAEASNVNQFDIQALNAAENAASADHEQATTFLIGKRSFLQNGYTPFVVLNTATENIASTEAANVNELNIEAFNAAEAAATNDFEQETNFILAKRAFLQNGFAPFIVFENENENIASAEAAHVNDFDLEALNANEAATSADFEQATTFLIGKRSFLQNGFAPLLLLENENENIASAEAAKVNEFDLEALNADEAAASADQESATTFIFQK</sequence>
<dbReference type="Proteomes" id="UP000789702">
    <property type="component" value="Unassembled WGS sequence"/>
</dbReference>
<evidence type="ECO:0000313" key="1">
    <source>
        <dbReference type="EMBL" id="CAG8679159.1"/>
    </source>
</evidence>
<gene>
    <name evidence="1" type="ORF">DHETER_LOCUS10553</name>
</gene>
<reference evidence="1" key="1">
    <citation type="submission" date="2021-06" db="EMBL/GenBank/DDBJ databases">
        <authorList>
            <person name="Kallberg Y."/>
            <person name="Tangrot J."/>
            <person name="Rosling A."/>
        </authorList>
    </citation>
    <scope>NUCLEOTIDE SEQUENCE</scope>
    <source>
        <strain evidence="1">IL203A</strain>
    </source>
</reference>
<evidence type="ECO:0000313" key="2">
    <source>
        <dbReference type="Proteomes" id="UP000789702"/>
    </source>
</evidence>
<organism evidence="1 2">
    <name type="scientific">Dentiscutata heterogama</name>
    <dbReference type="NCBI Taxonomy" id="1316150"/>
    <lineage>
        <taxon>Eukaryota</taxon>
        <taxon>Fungi</taxon>
        <taxon>Fungi incertae sedis</taxon>
        <taxon>Mucoromycota</taxon>
        <taxon>Glomeromycotina</taxon>
        <taxon>Glomeromycetes</taxon>
        <taxon>Diversisporales</taxon>
        <taxon>Gigasporaceae</taxon>
        <taxon>Dentiscutata</taxon>
    </lineage>
</organism>
<dbReference type="EMBL" id="CAJVPU010020982">
    <property type="protein sequence ID" value="CAG8679159.1"/>
    <property type="molecule type" value="Genomic_DNA"/>
</dbReference>
<name>A0ACA9NV88_9GLOM</name>
<comment type="caution">
    <text evidence="1">The sequence shown here is derived from an EMBL/GenBank/DDBJ whole genome shotgun (WGS) entry which is preliminary data.</text>
</comment>
<protein>
    <submittedName>
        <fullName evidence="1">7382_t:CDS:1</fullName>
    </submittedName>
</protein>
<proteinExistence type="predicted"/>